<dbReference type="PANTHER" id="PTHR15680:SF9">
    <property type="entry name" value="LARGE RIBOSOMAL SUBUNIT PROTEIN BL19M"/>
    <property type="match status" value="1"/>
</dbReference>
<evidence type="ECO:0000256" key="1">
    <source>
        <dbReference type="ARBA" id="ARBA00005781"/>
    </source>
</evidence>
<dbReference type="GO" id="GO:0006412">
    <property type="term" value="P:translation"/>
    <property type="evidence" value="ECO:0007669"/>
    <property type="project" value="InterPro"/>
</dbReference>
<comment type="function">
    <text evidence="4">This protein is located at the 30S-50S ribosomal subunit interface and may play a role in the structure and function of the aminoacyl-tRNA binding site.</text>
</comment>
<sequence length="144" mass="16165">MSIFAQHNDIQFAVGDTIRVNYKIIERVKKVGTAKREVKEEVHERIQPFEGIVVGIKGGSATKSFTIRKIASYNVAVERIIPISSPWLKSIEIVSQGKVRRGKLGYLRTRTGKSATYIKPKVVEEKKIVKKAKSTKVAKTAKKK</sequence>
<dbReference type="InterPro" id="IPR038657">
    <property type="entry name" value="Ribosomal_bL19_sf"/>
</dbReference>
<dbReference type="Pfam" id="PF01245">
    <property type="entry name" value="Ribosomal_L19"/>
    <property type="match status" value="1"/>
</dbReference>
<evidence type="ECO:0000256" key="2">
    <source>
        <dbReference type="ARBA" id="ARBA00022980"/>
    </source>
</evidence>
<reference evidence="5 6" key="1">
    <citation type="submission" date="2017-09" db="EMBL/GenBank/DDBJ databases">
        <title>Depth-based differentiation of microbial function through sediment-hosted aquifers and enrichment of novel symbionts in the deep terrestrial subsurface.</title>
        <authorList>
            <person name="Probst A.J."/>
            <person name="Ladd B."/>
            <person name="Jarett J.K."/>
            <person name="Geller-Mcgrath D.E."/>
            <person name="Sieber C.M."/>
            <person name="Emerson J.B."/>
            <person name="Anantharaman K."/>
            <person name="Thomas B.C."/>
            <person name="Malmstrom R."/>
            <person name="Stieglmeier M."/>
            <person name="Klingl A."/>
            <person name="Woyke T."/>
            <person name="Ryan C.M."/>
            <person name="Banfield J.F."/>
        </authorList>
    </citation>
    <scope>NUCLEOTIDE SEQUENCE [LARGE SCALE GENOMIC DNA]</scope>
    <source>
        <strain evidence="5">CG22_combo_CG10-13_8_21_14_all_38_20</strain>
    </source>
</reference>
<evidence type="ECO:0000313" key="5">
    <source>
        <dbReference type="EMBL" id="PIP61546.1"/>
    </source>
</evidence>
<proteinExistence type="inferred from homology"/>
<dbReference type="InterPro" id="IPR001857">
    <property type="entry name" value="Ribosomal_bL19"/>
</dbReference>
<evidence type="ECO:0000256" key="3">
    <source>
        <dbReference type="ARBA" id="ARBA00023274"/>
    </source>
</evidence>
<dbReference type="EMBL" id="PCTA01000023">
    <property type="protein sequence ID" value="PIP61546.1"/>
    <property type="molecule type" value="Genomic_DNA"/>
</dbReference>
<dbReference type="PANTHER" id="PTHR15680">
    <property type="entry name" value="RIBOSOMAL PROTEIN L19"/>
    <property type="match status" value="1"/>
</dbReference>
<dbReference type="Gene3D" id="2.30.30.790">
    <property type="match status" value="1"/>
</dbReference>
<comment type="caution">
    <text evidence="5">The sequence shown here is derived from an EMBL/GenBank/DDBJ whole genome shotgun (WGS) entry which is preliminary data.</text>
</comment>
<keyword evidence="3 4" id="KW-0687">Ribonucleoprotein</keyword>
<dbReference type="Proteomes" id="UP000231246">
    <property type="component" value="Unassembled WGS sequence"/>
</dbReference>
<comment type="similarity">
    <text evidence="1 4">Belongs to the bacterial ribosomal protein bL19 family.</text>
</comment>
<dbReference type="InterPro" id="IPR008991">
    <property type="entry name" value="Translation_prot_SH3-like_sf"/>
</dbReference>
<keyword evidence="2 5" id="KW-0689">Ribosomal protein</keyword>
<dbReference type="AlphaFoldDB" id="A0A2H0BV32"/>
<evidence type="ECO:0000256" key="4">
    <source>
        <dbReference type="RuleBase" id="RU000559"/>
    </source>
</evidence>
<protein>
    <recommendedName>
        <fullName evidence="4">50S ribosomal protein L19</fullName>
    </recommendedName>
</protein>
<organism evidence="5 6">
    <name type="scientific">Candidatus Roizmanbacteria bacterium CG22_combo_CG10-13_8_21_14_all_38_20</name>
    <dbReference type="NCBI Taxonomy" id="1974862"/>
    <lineage>
        <taxon>Bacteria</taxon>
        <taxon>Candidatus Roizmaniibacteriota</taxon>
    </lineage>
</organism>
<evidence type="ECO:0000313" key="6">
    <source>
        <dbReference type="Proteomes" id="UP000231246"/>
    </source>
</evidence>
<dbReference type="NCBIfam" id="TIGR01024">
    <property type="entry name" value="rplS_bact"/>
    <property type="match status" value="1"/>
</dbReference>
<accession>A0A2H0BV32</accession>
<dbReference type="PRINTS" id="PR00061">
    <property type="entry name" value="RIBOSOMALL19"/>
</dbReference>
<dbReference type="GO" id="GO:0022625">
    <property type="term" value="C:cytosolic large ribosomal subunit"/>
    <property type="evidence" value="ECO:0007669"/>
    <property type="project" value="TreeGrafter"/>
</dbReference>
<dbReference type="GO" id="GO:0003735">
    <property type="term" value="F:structural constituent of ribosome"/>
    <property type="evidence" value="ECO:0007669"/>
    <property type="project" value="InterPro"/>
</dbReference>
<name>A0A2H0BV32_9BACT</name>
<gene>
    <name evidence="5" type="primary">rplS</name>
    <name evidence="5" type="ORF">COW99_03380</name>
</gene>
<dbReference type="SUPFAM" id="SSF50104">
    <property type="entry name" value="Translation proteins SH3-like domain"/>
    <property type="match status" value="1"/>
</dbReference>